<gene>
    <name evidence="10" type="ORF">PG991_005755</name>
</gene>
<evidence type="ECO:0000256" key="2">
    <source>
        <dbReference type="ARBA" id="ARBA00010617"/>
    </source>
</evidence>
<keyword evidence="9" id="KW-0472">Membrane</keyword>
<evidence type="ECO:0000313" key="10">
    <source>
        <dbReference type="EMBL" id="KAK8028699.1"/>
    </source>
</evidence>
<dbReference type="EMBL" id="JAQQWI010000007">
    <property type="protein sequence ID" value="KAK8028699.1"/>
    <property type="molecule type" value="Genomic_DNA"/>
</dbReference>
<keyword evidence="7" id="KW-0560">Oxidoreductase</keyword>
<keyword evidence="4 7" id="KW-0479">Metal-binding</keyword>
<dbReference type="PRINTS" id="PR00465">
    <property type="entry name" value="EP450IV"/>
</dbReference>
<evidence type="ECO:0000313" key="11">
    <source>
        <dbReference type="Proteomes" id="UP001396898"/>
    </source>
</evidence>
<protein>
    <submittedName>
        <fullName evidence="10">Cytochrome P450</fullName>
    </submittedName>
</protein>
<dbReference type="PANTHER" id="PTHR24305">
    <property type="entry name" value="CYTOCHROME P450"/>
    <property type="match status" value="1"/>
</dbReference>
<comment type="similarity">
    <text evidence="2 7">Belongs to the cytochrome P450 family.</text>
</comment>
<dbReference type="InterPro" id="IPR017972">
    <property type="entry name" value="Cyt_P450_CS"/>
</dbReference>
<evidence type="ECO:0000256" key="5">
    <source>
        <dbReference type="ARBA" id="ARBA00023004"/>
    </source>
</evidence>
<dbReference type="InterPro" id="IPR050121">
    <property type="entry name" value="Cytochrome_P450_monoxygenase"/>
</dbReference>
<feature type="compositionally biased region" description="Basic and acidic residues" evidence="8">
    <location>
        <begin position="231"/>
        <end position="243"/>
    </location>
</feature>
<keyword evidence="6 7" id="KW-0503">Monooxygenase</keyword>
<dbReference type="PANTHER" id="PTHR24305:SF166">
    <property type="entry name" value="CYTOCHROME P450 12A4, MITOCHONDRIAL-RELATED"/>
    <property type="match status" value="1"/>
</dbReference>
<accession>A0ABR1SA43</accession>
<feature type="transmembrane region" description="Helical" evidence="9">
    <location>
        <begin position="6"/>
        <end position="24"/>
    </location>
</feature>
<proteinExistence type="inferred from homology"/>
<dbReference type="Proteomes" id="UP001396898">
    <property type="component" value="Unassembled WGS sequence"/>
</dbReference>
<dbReference type="PRINTS" id="PR00385">
    <property type="entry name" value="P450"/>
</dbReference>
<evidence type="ECO:0000256" key="8">
    <source>
        <dbReference type="SAM" id="MobiDB-lite"/>
    </source>
</evidence>
<evidence type="ECO:0000256" key="7">
    <source>
        <dbReference type="RuleBase" id="RU000461"/>
    </source>
</evidence>
<keyword evidence="3 7" id="KW-0349">Heme</keyword>
<sequence length="591" mass="66744">MTTLVYLSAVFSVVLYIVYLRLLPRPLPGIPHHKHSAQRLFGDLPDYVASYRKYGEFYQYRHESVKRLGFPMYQFFMTPLSRPLVVLEDPREVEDICLRRNREFDRAPFTSNILGTVMPHSSIVKKTGAAWRAQRKPWLGVMAPDFLRRVVGPSLHEAALDLVELWRVKAVASSLPSDRTDGGIVDILNDFDTAALDAIWVAILGEKLNGLKDQINIICSTEESPTNASAEKQETKGGDDEQKANSIDMQNTMRYMNHAALSYRTFKFPPLQLWLMKRGAEFQRFNDLKNRQIQRIMQSSIAKFQNALARGVEAPDSCAMDLVLRREVQDAHKAGVPLRDLAADVDLRDEIFLLLWAGHDTTSNTLSWWVKYMSRYQGAQAKLRDSLEKAFPVVQDGQLPTVEAILDADIPYLDAAMEETLRISSISTVARQAVVDTEILGCKIPKGTQIATQNLLYERPVAVPEESRSETSRAAHSAKRTRGGYDGLAGDDLKDFVPERWLVPGDKDGQMVFDAYALPRTAFGDGPRGCFGRRLAMHELKIMMTLTTLCFNFATLPEHLDSMRASETLFRKPVGCYAHLEVLREASRPCR</sequence>
<keyword evidence="5 7" id="KW-0408">Iron</keyword>
<dbReference type="PROSITE" id="PS00086">
    <property type="entry name" value="CYTOCHROME_P450"/>
    <property type="match status" value="1"/>
</dbReference>
<evidence type="ECO:0000256" key="6">
    <source>
        <dbReference type="ARBA" id="ARBA00023033"/>
    </source>
</evidence>
<evidence type="ECO:0000256" key="1">
    <source>
        <dbReference type="ARBA" id="ARBA00001971"/>
    </source>
</evidence>
<feature type="region of interest" description="Disordered" evidence="8">
    <location>
        <begin position="462"/>
        <end position="481"/>
    </location>
</feature>
<keyword evidence="9" id="KW-1133">Transmembrane helix</keyword>
<comment type="caution">
    <text evidence="10">The sequence shown here is derived from an EMBL/GenBank/DDBJ whole genome shotgun (WGS) entry which is preliminary data.</text>
</comment>
<evidence type="ECO:0000256" key="3">
    <source>
        <dbReference type="ARBA" id="ARBA00022617"/>
    </source>
</evidence>
<dbReference type="InterPro" id="IPR001128">
    <property type="entry name" value="Cyt_P450"/>
</dbReference>
<name>A0ABR1SA43_9PEZI</name>
<keyword evidence="9" id="KW-0812">Transmembrane</keyword>
<dbReference type="InterPro" id="IPR036396">
    <property type="entry name" value="Cyt_P450_sf"/>
</dbReference>
<reference evidence="10 11" key="1">
    <citation type="submission" date="2023-01" db="EMBL/GenBank/DDBJ databases">
        <title>Analysis of 21 Apiospora genomes using comparative genomics revels a genus with tremendous synthesis potential of carbohydrate active enzymes and secondary metabolites.</title>
        <authorList>
            <person name="Sorensen T."/>
        </authorList>
    </citation>
    <scope>NUCLEOTIDE SEQUENCE [LARGE SCALE GENOMIC DNA]</scope>
    <source>
        <strain evidence="10 11">CBS 20057</strain>
    </source>
</reference>
<evidence type="ECO:0000256" key="9">
    <source>
        <dbReference type="SAM" id="Phobius"/>
    </source>
</evidence>
<dbReference type="Pfam" id="PF00067">
    <property type="entry name" value="p450"/>
    <property type="match status" value="2"/>
</dbReference>
<dbReference type="InterPro" id="IPR002403">
    <property type="entry name" value="Cyt_P450_E_grp-IV"/>
</dbReference>
<dbReference type="SUPFAM" id="SSF48264">
    <property type="entry name" value="Cytochrome P450"/>
    <property type="match status" value="1"/>
</dbReference>
<comment type="cofactor">
    <cofactor evidence="1">
        <name>heme</name>
        <dbReference type="ChEBI" id="CHEBI:30413"/>
    </cofactor>
</comment>
<organism evidence="10 11">
    <name type="scientific">Apiospora marii</name>
    <dbReference type="NCBI Taxonomy" id="335849"/>
    <lineage>
        <taxon>Eukaryota</taxon>
        <taxon>Fungi</taxon>
        <taxon>Dikarya</taxon>
        <taxon>Ascomycota</taxon>
        <taxon>Pezizomycotina</taxon>
        <taxon>Sordariomycetes</taxon>
        <taxon>Xylariomycetidae</taxon>
        <taxon>Amphisphaeriales</taxon>
        <taxon>Apiosporaceae</taxon>
        <taxon>Apiospora</taxon>
    </lineage>
</organism>
<keyword evidence="11" id="KW-1185">Reference proteome</keyword>
<dbReference type="Gene3D" id="1.10.630.10">
    <property type="entry name" value="Cytochrome P450"/>
    <property type="match status" value="1"/>
</dbReference>
<feature type="region of interest" description="Disordered" evidence="8">
    <location>
        <begin position="224"/>
        <end position="244"/>
    </location>
</feature>
<evidence type="ECO:0000256" key="4">
    <source>
        <dbReference type="ARBA" id="ARBA00022723"/>
    </source>
</evidence>